<protein>
    <submittedName>
        <fullName evidence="1">Uncharacterized protein</fullName>
    </submittedName>
</protein>
<gene>
    <name evidence="1" type="ORF">N8T08_007939</name>
</gene>
<dbReference type="Proteomes" id="UP001177260">
    <property type="component" value="Unassembled WGS sequence"/>
</dbReference>
<comment type="caution">
    <text evidence="1">The sequence shown here is derived from an EMBL/GenBank/DDBJ whole genome shotgun (WGS) entry which is preliminary data.</text>
</comment>
<evidence type="ECO:0000313" key="2">
    <source>
        <dbReference type="Proteomes" id="UP001177260"/>
    </source>
</evidence>
<dbReference type="EMBL" id="JAOPJF010000051">
    <property type="protein sequence ID" value="KAK1142387.1"/>
    <property type="molecule type" value="Genomic_DNA"/>
</dbReference>
<name>A0ACC3AXD1_9EURO</name>
<evidence type="ECO:0000313" key="1">
    <source>
        <dbReference type="EMBL" id="KAK1142387.1"/>
    </source>
</evidence>
<reference evidence="1 2" key="1">
    <citation type="journal article" date="2023" name="ACS Omega">
        <title>Identification of the Neoaspergillic Acid Biosynthesis Gene Cluster by Establishing an In Vitro CRISPR-Ribonucleoprotein Genetic System in Aspergillus melleus.</title>
        <authorList>
            <person name="Yuan B."/>
            <person name="Grau M.F."/>
            <person name="Murata R.M."/>
            <person name="Torok T."/>
            <person name="Venkateswaran K."/>
            <person name="Stajich J.E."/>
            <person name="Wang C.C.C."/>
        </authorList>
    </citation>
    <scope>NUCLEOTIDE SEQUENCE [LARGE SCALE GENOMIC DNA]</scope>
    <source>
        <strain evidence="1 2">IMV 1140</strain>
    </source>
</reference>
<accession>A0ACC3AXD1</accession>
<keyword evidence="2" id="KW-1185">Reference proteome</keyword>
<proteinExistence type="predicted"/>
<organism evidence="1 2">
    <name type="scientific">Aspergillus melleus</name>
    <dbReference type="NCBI Taxonomy" id="138277"/>
    <lineage>
        <taxon>Eukaryota</taxon>
        <taxon>Fungi</taxon>
        <taxon>Dikarya</taxon>
        <taxon>Ascomycota</taxon>
        <taxon>Pezizomycotina</taxon>
        <taxon>Eurotiomycetes</taxon>
        <taxon>Eurotiomycetidae</taxon>
        <taxon>Eurotiales</taxon>
        <taxon>Aspergillaceae</taxon>
        <taxon>Aspergillus</taxon>
        <taxon>Aspergillus subgen. Circumdati</taxon>
    </lineage>
</organism>
<sequence>MLQKLIDYYNYSPNYRPLVAPTVALPPLSFAIARCDLEKPGVRGCISDLLAHPRLLPHLRTPVFDVHPLHFATARHDPDFLAWIASSILGGHLVADKPAVKHSIRCARTLDSKWLQHGRPSPIHAQTRAPRPPYRVLHKPFKPVPMTEAENGAQLATIQLLLKWGGFDVRAQDVDGNTALHYLAATVNVSPETIDLVRAMDGGKDVWESSTNWCGFSPKQLMDDSSTV</sequence>